<organism evidence="8 9">
    <name type="scientific">Diatrype stigma</name>
    <dbReference type="NCBI Taxonomy" id="117547"/>
    <lineage>
        <taxon>Eukaryota</taxon>
        <taxon>Fungi</taxon>
        <taxon>Dikarya</taxon>
        <taxon>Ascomycota</taxon>
        <taxon>Pezizomycotina</taxon>
        <taxon>Sordariomycetes</taxon>
        <taxon>Xylariomycetidae</taxon>
        <taxon>Xylariales</taxon>
        <taxon>Diatrypaceae</taxon>
        <taxon>Diatrype</taxon>
    </lineage>
</organism>
<dbReference type="GO" id="GO:0000139">
    <property type="term" value="C:Golgi membrane"/>
    <property type="evidence" value="ECO:0007669"/>
    <property type="project" value="GOC"/>
</dbReference>
<dbReference type="PANTHER" id="PTHR45686:SF4">
    <property type="entry name" value="ADP-RIBOSYLATION FACTOR GTPASE ACTIVATING PROTEIN 3, ISOFORM H"/>
    <property type="match status" value="1"/>
</dbReference>
<evidence type="ECO:0000256" key="4">
    <source>
        <dbReference type="ARBA" id="ARBA00022833"/>
    </source>
</evidence>
<proteinExistence type="predicted"/>
<protein>
    <submittedName>
        <fullName evidence="8">ADP-ribosylation factor GTPase activating protein, ER-Golgi transport</fullName>
    </submittedName>
</protein>
<feature type="compositionally biased region" description="Low complexity" evidence="6">
    <location>
        <begin position="288"/>
        <end position="297"/>
    </location>
</feature>
<dbReference type="InterPro" id="IPR038508">
    <property type="entry name" value="ArfGAP_dom_sf"/>
</dbReference>
<dbReference type="SUPFAM" id="SSF57863">
    <property type="entry name" value="ArfGap/RecO-like zinc finger"/>
    <property type="match status" value="1"/>
</dbReference>
<evidence type="ECO:0000256" key="5">
    <source>
        <dbReference type="PROSITE-ProRule" id="PRU00288"/>
    </source>
</evidence>
<dbReference type="PROSITE" id="PS50115">
    <property type="entry name" value="ARFGAP"/>
    <property type="match status" value="1"/>
</dbReference>
<evidence type="ECO:0000313" key="9">
    <source>
        <dbReference type="Proteomes" id="UP001320420"/>
    </source>
</evidence>
<name>A0AAN9YQG3_9PEZI</name>
<gene>
    <name evidence="8" type="primary">GLO3</name>
    <name evidence="8" type="ORF">SLS62_002698</name>
</gene>
<feature type="compositionally biased region" description="Basic and acidic residues" evidence="6">
    <location>
        <begin position="260"/>
        <end position="276"/>
    </location>
</feature>
<feature type="region of interest" description="Disordered" evidence="6">
    <location>
        <begin position="345"/>
        <end position="377"/>
    </location>
</feature>
<evidence type="ECO:0000313" key="8">
    <source>
        <dbReference type="EMBL" id="KAK7755193.1"/>
    </source>
</evidence>
<dbReference type="PANTHER" id="PTHR45686">
    <property type="entry name" value="ADP-RIBOSYLATION FACTOR GTPASE ACTIVATING PROTEIN 3, ISOFORM H-RELATED"/>
    <property type="match status" value="1"/>
</dbReference>
<feature type="region of interest" description="Disordered" evidence="6">
    <location>
        <begin position="260"/>
        <end position="325"/>
    </location>
</feature>
<keyword evidence="1" id="KW-0343">GTPase activation</keyword>
<keyword evidence="3 5" id="KW-0863">Zinc-finger</keyword>
<dbReference type="AlphaFoldDB" id="A0AAN9YQG3"/>
<sequence length="479" mass="51165">MSGLATKQQSQKIFEKLKTKQANRKNPTWTSVPFGIYLCLDCSSNHRNLGVHISFVRSTNLDQWQWDQLRVMKVGGNESATKFFRANGGSAALASKDPKTKYQSSTATKYKEELKKRAARDALEFPEEVVVTDVVADAEGSATPASDSNDDFFSSWDKPSIKRPTPPVSRTSTPPVVGRANSPFLNANGKDISRSASPLSKTEFSEAETKPAASRVTHSASLRKTTAGGPRKTNVLGAKKTTTKLGAKKITADVIDFDEAERKAKEEAERIEKLGYDPEAEEVEAKKATTAAKGEATNVASPTPASPQGYGSGHSRQKSAAEVERLGMGVTRLGFGQVGGSKAAAPAAKKNTGGFGSVGPVKAAAEDDSERYARSKFGNQKGISSDEYFGKGSFDPNAQAEAKTRLQGFEGATSISSNAYFGRAEDEEPVDDYGDLETAAKDFVRKFGITAGDDLDNLTSALGEGASRLQGAIRNYLNG</sequence>
<dbReference type="GO" id="GO:0005096">
    <property type="term" value="F:GTPase activator activity"/>
    <property type="evidence" value="ECO:0007669"/>
    <property type="project" value="UniProtKB-KW"/>
</dbReference>
<feature type="region of interest" description="Disordered" evidence="6">
    <location>
        <begin position="140"/>
        <end position="243"/>
    </location>
</feature>
<dbReference type="Proteomes" id="UP001320420">
    <property type="component" value="Unassembled WGS sequence"/>
</dbReference>
<dbReference type="GO" id="GO:0048205">
    <property type="term" value="P:COPI coating of Golgi vesicle"/>
    <property type="evidence" value="ECO:0007669"/>
    <property type="project" value="TreeGrafter"/>
</dbReference>
<evidence type="ECO:0000259" key="7">
    <source>
        <dbReference type="PROSITE" id="PS50115"/>
    </source>
</evidence>
<dbReference type="Pfam" id="PF01412">
    <property type="entry name" value="ArfGap"/>
    <property type="match status" value="1"/>
</dbReference>
<reference evidence="8 9" key="1">
    <citation type="submission" date="2024-02" db="EMBL/GenBank/DDBJ databases">
        <title>De novo assembly and annotation of 12 fungi associated with fruit tree decline syndrome in Ontario, Canada.</title>
        <authorList>
            <person name="Sulman M."/>
            <person name="Ellouze W."/>
            <person name="Ilyukhin E."/>
        </authorList>
    </citation>
    <scope>NUCLEOTIDE SEQUENCE [LARGE SCALE GENOMIC DNA]</scope>
    <source>
        <strain evidence="8 9">M11/M66-122</strain>
    </source>
</reference>
<evidence type="ECO:0000256" key="2">
    <source>
        <dbReference type="ARBA" id="ARBA00022723"/>
    </source>
</evidence>
<evidence type="ECO:0000256" key="3">
    <source>
        <dbReference type="ARBA" id="ARBA00022771"/>
    </source>
</evidence>
<dbReference type="InterPro" id="IPR001164">
    <property type="entry name" value="ArfGAP_dom"/>
</dbReference>
<keyword evidence="2" id="KW-0479">Metal-binding</keyword>
<keyword evidence="4" id="KW-0862">Zinc</keyword>
<dbReference type="GO" id="GO:0008270">
    <property type="term" value="F:zinc ion binding"/>
    <property type="evidence" value="ECO:0007669"/>
    <property type="project" value="UniProtKB-KW"/>
</dbReference>
<evidence type="ECO:0000256" key="1">
    <source>
        <dbReference type="ARBA" id="ARBA00022468"/>
    </source>
</evidence>
<evidence type="ECO:0000256" key="6">
    <source>
        <dbReference type="SAM" id="MobiDB-lite"/>
    </source>
</evidence>
<accession>A0AAN9YQG3</accession>
<feature type="domain" description="Arf-GAP" evidence="7">
    <location>
        <begin position="22"/>
        <end position="114"/>
    </location>
</feature>
<dbReference type="InterPro" id="IPR037278">
    <property type="entry name" value="ARFGAP/RecO"/>
</dbReference>
<dbReference type="FunFam" id="1.10.220.150:FF:000013">
    <property type="entry name" value="Putative Arf GTPase-activating protein"/>
    <property type="match status" value="1"/>
</dbReference>
<dbReference type="SMART" id="SM00105">
    <property type="entry name" value="ArfGap"/>
    <property type="match status" value="1"/>
</dbReference>
<dbReference type="EMBL" id="JAKJXP020000014">
    <property type="protein sequence ID" value="KAK7755193.1"/>
    <property type="molecule type" value="Genomic_DNA"/>
</dbReference>
<dbReference type="CDD" id="cd08831">
    <property type="entry name" value="ArfGap_ArfGap2_3_like"/>
    <property type="match status" value="1"/>
</dbReference>
<dbReference type="Gene3D" id="1.10.220.150">
    <property type="entry name" value="Arf GTPase activating protein"/>
    <property type="match status" value="1"/>
</dbReference>
<keyword evidence="9" id="KW-1185">Reference proteome</keyword>
<comment type="caution">
    <text evidence="8">The sequence shown here is derived from an EMBL/GenBank/DDBJ whole genome shotgun (WGS) entry which is preliminary data.</text>
</comment>
<dbReference type="PRINTS" id="PR00405">
    <property type="entry name" value="REVINTRACTNG"/>
</dbReference>
<feature type="compositionally biased region" description="Low complexity" evidence="6">
    <location>
        <begin position="168"/>
        <end position="177"/>
    </location>
</feature>